<keyword evidence="2" id="KW-1185">Reference proteome</keyword>
<dbReference type="EMBL" id="JAPEIS010000004">
    <property type="protein sequence ID" value="KAJ8067210.1"/>
    <property type="molecule type" value="Genomic_DNA"/>
</dbReference>
<evidence type="ECO:0000313" key="1">
    <source>
        <dbReference type="EMBL" id="KAJ8067210.1"/>
    </source>
</evidence>
<dbReference type="AlphaFoldDB" id="A0A9X0AR37"/>
<accession>A0A9X0AR37</accession>
<dbReference type="PANTHER" id="PTHR42085:SF2">
    <property type="entry name" value="F-BOX DOMAIN-CONTAINING PROTEIN"/>
    <property type="match status" value="1"/>
</dbReference>
<dbReference type="PANTHER" id="PTHR42085">
    <property type="entry name" value="F-BOX DOMAIN-CONTAINING PROTEIN"/>
    <property type="match status" value="1"/>
</dbReference>
<dbReference type="Proteomes" id="UP001152300">
    <property type="component" value="Unassembled WGS sequence"/>
</dbReference>
<evidence type="ECO:0008006" key="3">
    <source>
        <dbReference type="Google" id="ProtNLM"/>
    </source>
</evidence>
<name>A0A9X0AR37_9HELO</name>
<gene>
    <name evidence="1" type="ORF">OCU04_004575</name>
</gene>
<reference evidence="1" key="1">
    <citation type="submission" date="2022-11" db="EMBL/GenBank/DDBJ databases">
        <title>Genome Resource of Sclerotinia nivalis Strain SnTB1, a Plant Pathogen Isolated from American Ginseng.</title>
        <authorList>
            <person name="Fan S."/>
        </authorList>
    </citation>
    <scope>NUCLEOTIDE SEQUENCE</scope>
    <source>
        <strain evidence="1">SnTB1</strain>
    </source>
</reference>
<comment type="caution">
    <text evidence="1">The sequence shown here is derived from an EMBL/GenBank/DDBJ whole genome shotgun (WGS) entry which is preliminary data.</text>
</comment>
<protein>
    <recommendedName>
        <fullName evidence="3">F-box domain-containing protein</fullName>
    </recommendedName>
</protein>
<dbReference type="OrthoDB" id="62952at2759"/>
<dbReference type="InterPro" id="IPR038883">
    <property type="entry name" value="AN11006-like"/>
</dbReference>
<evidence type="ECO:0000313" key="2">
    <source>
        <dbReference type="Proteomes" id="UP001152300"/>
    </source>
</evidence>
<organism evidence="1 2">
    <name type="scientific">Sclerotinia nivalis</name>
    <dbReference type="NCBI Taxonomy" id="352851"/>
    <lineage>
        <taxon>Eukaryota</taxon>
        <taxon>Fungi</taxon>
        <taxon>Dikarya</taxon>
        <taxon>Ascomycota</taxon>
        <taxon>Pezizomycotina</taxon>
        <taxon>Leotiomycetes</taxon>
        <taxon>Helotiales</taxon>
        <taxon>Sclerotiniaceae</taxon>
        <taxon>Sclerotinia</taxon>
    </lineage>
</organism>
<sequence>MAKRRTHQQQPTIDMSTSFLSLPSELRNNIYEQLLAVGEIVPYGPFRPKGLTPTLLLTCKTIHDEASSVLYAQNVFDLTWTAESFLHRIGRKNASSILHIYISFPYFDYLELHNITLEDASSRMLAKIQNYCTSLTTLETEVVTTDDGEVRLDRLDNFKIVAEALDLVDARFRAIPAIRNIIVNVYEEGPFYIREEMKNHGWEIHMNKWKEDVDSDKAFSDDEYDFPDHGYYCGCALCDYNHDDRADEYDIDNDSDFWRRAAD</sequence>
<proteinExistence type="predicted"/>